<evidence type="ECO:0000313" key="2">
    <source>
        <dbReference type="Proteomes" id="UP001163846"/>
    </source>
</evidence>
<dbReference type="AlphaFoldDB" id="A0AA38UHJ1"/>
<evidence type="ECO:0000313" key="1">
    <source>
        <dbReference type="EMBL" id="KAJ3841306.1"/>
    </source>
</evidence>
<organism evidence="1 2">
    <name type="scientific">Lentinula raphanica</name>
    <dbReference type="NCBI Taxonomy" id="153919"/>
    <lineage>
        <taxon>Eukaryota</taxon>
        <taxon>Fungi</taxon>
        <taxon>Dikarya</taxon>
        <taxon>Basidiomycota</taxon>
        <taxon>Agaricomycotina</taxon>
        <taxon>Agaricomycetes</taxon>
        <taxon>Agaricomycetidae</taxon>
        <taxon>Agaricales</taxon>
        <taxon>Marasmiineae</taxon>
        <taxon>Omphalotaceae</taxon>
        <taxon>Lentinula</taxon>
    </lineage>
</organism>
<gene>
    <name evidence="1" type="ORF">F5878DRAFT_639698</name>
</gene>
<sequence length="499" mass="56437">MQSYLSPAQPSSYAFSLKPPSDLCQECLPQLCLSSGKVDKYLNSFQTPETIAAVSVALFGRQMSLSVGDLNVAQQNETSVESDEIAIIFTLVTQNQDFNVPRLSYAFNIRQNDISFTTQKGPSSVNVASVVTLAVSKRALELPRDLEDALQDIETTVATAQTLPNMSAPVEYLSGYRVLASLWDVISPASCFELVSIPDEYNPRKMNFLMILFTQPRSGSANPQALFDVEPNSMTVPSTVPTFSWTDSNAFDSPHLPVHYRDQSSIAASLNPEVENLSVVYSHLTSNTGPLYLDSYAVQGGTSRVNESYQELTLPVYRARHIKEACEHFEIPVPLSAEGRRCRNQTLSIVTQNWNSTRDLLLALGFKEDGSEGGLIFQTYQWYNGQVESFESILRRLHWTRDEYTSDTSLYLWANSAVKEKVWDKALPQPEDQKAKKILWRAHRTWKRMVTFFGHTHFQYHGHPDNSPKNTKEYKVRALHQNSIRKYQELIQSRLINRP</sequence>
<reference evidence="1" key="1">
    <citation type="submission" date="2022-08" db="EMBL/GenBank/DDBJ databases">
        <authorList>
            <consortium name="DOE Joint Genome Institute"/>
            <person name="Min B."/>
            <person name="Riley R."/>
            <person name="Sierra-Patev S."/>
            <person name="Naranjo-Ortiz M."/>
            <person name="Looney B."/>
            <person name="Konkel Z."/>
            <person name="Slot J.C."/>
            <person name="Sakamoto Y."/>
            <person name="Steenwyk J.L."/>
            <person name="Rokas A."/>
            <person name="Carro J."/>
            <person name="Camarero S."/>
            <person name="Ferreira P."/>
            <person name="Molpeceres G."/>
            <person name="Ruiz-Duenas F.J."/>
            <person name="Serrano A."/>
            <person name="Henrissat B."/>
            <person name="Drula E."/>
            <person name="Hughes K.W."/>
            <person name="Mata J.L."/>
            <person name="Ishikawa N.K."/>
            <person name="Vargas-Isla R."/>
            <person name="Ushijima S."/>
            <person name="Smith C.A."/>
            <person name="Ahrendt S."/>
            <person name="Andreopoulos W."/>
            <person name="He G."/>
            <person name="Labutti K."/>
            <person name="Lipzen A."/>
            <person name="Ng V."/>
            <person name="Sandor L."/>
            <person name="Barry K."/>
            <person name="Martinez A.T."/>
            <person name="Xiao Y."/>
            <person name="Gibbons J.G."/>
            <person name="Terashima K."/>
            <person name="Hibbett D.S."/>
            <person name="Grigoriev I.V."/>
        </authorList>
    </citation>
    <scope>NUCLEOTIDE SEQUENCE</scope>
    <source>
        <strain evidence="1">TFB9207</strain>
    </source>
</reference>
<accession>A0AA38UHJ1</accession>
<proteinExistence type="predicted"/>
<dbReference type="Proteomes" id="UP001163846">
    <property type="component" value="Unassembled WGS sequence"/>
</dbReference>
<comment type="caution">
    <text evidence="1">The sequence shown here is derived from an EMBL/GenBank/DDBJ whole genome shotgun (WGS) entry which is preliminary data.</text>
</comment>
<keyword evidence="2" id="KW-1185">Reference proteome</keyword>
<name>A0AA38UHJ1_9AGAR</name>
<protein>
    <submittedName>
        <fullName evidence="1">Uncharacterized protein</fullName>
    </submittedName>
</protein>
<dbReference type="EMBL" id="MU806044">
    <property type="protein sequence ID" value="KAJ3841306.1"/>
    <property type="molecule type" value="Genomic_DNA"/>
</dbReference>